<feature type="compositionally biased region" description="Basic and acidic residues" evidence="1">
    <location>
        <begin position="234"/>
        <end position="259"/>
    </location>
</feature>
<dbReference type="AlphaFoldDB" id="A0A023AXW8"/>
<protein>
    <submittedName>
        <fullName evidence="2">Uncharacterized protein</fullName>
    </submittedName>
</protein>
<feature type="compositionally biased region" description="Basic and acidic residues" evidence="1">
    <location>
        <begin position="444"/>
        <end position="471"/>
    </location>
</feature>
<feature type="region of interest" description="Disordered" evidence="1">
    <location>
        <begin position="13"/>
        <end position="172"/>
    </location>
</feature>
<organism evidence="2 3">
    <name type="scientific">Gregarina niphandrodes</name>
    <name type="common">Septate eugregarine</name>
    <dbReference type="NCBI Taxonomy" id="110365"/>
    <lineage>
        <taxon>Eukaryota</taxon>
        <taxon>Sar</taxon>
        <taxon>Alveolata</taxon>
        <taxon>Apicomplexa</taxon>
        <taxon>Conoidasida</taxon>
        <taxon>Gregarinasina</taxon>
        <taxon>Eugregarinorida</taxon>
        <taxon>Gregarinidae</taxon>
        <taxon>Gregarina</taxon>
    </lineage>
</organism>
<feature type="compositionally biased region" description="Low complexity" evidence="1">
    <location>
        <begin position="323"/>
        <end position="340"/>
    </location>
</feature>
<proteinExistence type="predicted"/>
<feature type="compositionally biased region" description="Low complexity" evidence="1">
    <location>
        <begin position="27"/>
        <end position="44"/>
    </location>
</feature>
<keyword evidence="3" id="KW-1185">Reference proteome</keyword>
<feature type="compositionally biased region" description="Basic and acidic residues" evidence="1">
    <location>
        <begin position="370"/>
        <end position="403"/>
    </location>
</feature>
<sequence>WNADVPAAVRAALGESTLKRNGASDTAPNGGALNGNGAADLGVAEEAVGAASQSVTSPPLSAAGKKSRSLAQLTPIREEEGAGTSGSGRTPEVGREAPQPQTASPALLRRSRGRRARVFAESPAEPTPVWAPGSAPIPVVPAFESASCRRGSAPGPVPPGGLKSAREPQFREPQFREPQFGELQIEESRSASPFQKVVVAIASERTATEARDDTLSEARTATVWVASAEERSDSTECRVLIESEPEAPDHEAPDHEAERGQTPLPRKTSRVQDLIESFERHTSPHDTSVPLRHDGVNPNGRGVPARRSLKHDDTPLRGTSWRLGPLGLGPAPAGGPVALGFTPHVAGPNAESGRFVRRRRSLSPLGPRSVKTDPRSVDPRSVDPRSVDPRSVDPRSVDPRSADPRLANRRLANPRESFEWGNSQKRKRHSPRGALQPAGKERRHAGWREHFAPADREPLSLEKPGLKRESLGPRLRRRNTVDAASDLPPVWSTRDLQRREARSRPEGVRLLPEERLAVSYDDDDGCQGVGHDVVEKAEDFALRGYGPADGQLVDGDGELVDGQLIDGQLVEGQLVDGQLVDGQLVERRDFVAVGGEVGRGRKRGHGGDDPGSSRSASPQEESYPIMPRTLHYSSADWYPTLRSNPVAQFFGPVATTVDALPARKRQREEALLERDIRLLQEQMHMAARQWRMCEAALDSMTARLESLRGGNLPPPPYP</sequence>
<comment type="caution">
    <text evidence="2">The sequence shown here is derived from an EMBL/GenBank/DDBJ whole genome shotgun (WGS) entry which is preliminary data.</text>
</comment>
<feature type="region of interest" description="Disordered" evidence="1">
    <location>
        <begin position="234"/>
        <end position="472"/>
    </location>
</feature>
<dbReference type="RefSeq" id="XP_011133264.1">
    <property type="nucleotide sequence ID" value="XM_011134962.1"/>
</dbReference>
<name>A0A023AXW8_GRENI</name>
<reference evidence="2" key="1">
    <citation type="submission" date="2013-12" db="EMBL/GenBank/DDBJ databases">
        <authorList>
            <person name="Omoto C.K."/>
            <person name="Sibley D."/>
            <person name="Venepally P."/>
            <person name="Hadjithomas M."/>
            <person name="Karamycheva S."/>
            <person name="Brunk B."/>
            <person name="Roos D."/>
            <person name="Caler E."/>
            <person name="Lorenzi H."/>
        </authorList>
    </citation>
    <scope>NUCLEOTIDE SEQUENCE</scope>
</reference>
<dbReference type="EMBL" id="AFNH02001269">
    <property type="protein sequence ID" value="EZG43501.1"/>
    <property type="molecule type" value="Genomic_DNA"/>
</dbReference>
<feature type="region of interest" description="Disordered" evidence="1">
    <location>
        <begin position="596"/>
        <end position="624"/>
    </location>
</feature>
<dbReference type="GeneID" id="22915807"/>
<accession>A0A023AXW8</accession>
<feature type="non-terminal residue" evidence="2">
    <location>
        <position position="1"/>
    </location>
</feature>
<gene>
    <name evidence="2" type="ORF">GNI_169470</name>
</gene>
<dbReference type="VEuPathDB" id="CryptoDB:GNI_169470"/>
<dbReference type="OrthoDB" id="6369419at2759"/>
<evidence type="ECO:0000313" key="3">
    <source>
        <dbReference type="Proteomes" id="UP000019763"/>
    </source>
</evidence>
<evidence type="ECO:0000313" key="2">
    <source>
        <dbReference type="EMBL" id="EZG43501.1"/>
    </source>
</evidence>
<evidence type="ECO:0000256" key="1">
    <source>
        <dbReference type="SAM" id="MobiDB-lite"/>
    </source>
</evidence>
<dbReference type="Proteomes" id="UP000019763">
    <property type="component" value="Unassembled WGS sequence"/>
</dbReference>